<dbReference type="RefSeq" id="XP_056790485.1">
    <property type="nucleotide sequence ID" value="XM_056932944.1"/>
</dbReference>
<dbReference type="Proteomes" id="UP001148312">
    <property type="component" value="Unassembled WGS sequence"/>
</dbReference>
<feature type="domain" description="Aminoglycoside phosphotransferase" evidence="2">
    <location>
        <begin position="165"/>
        <end position="350"/>
    </location>
</feature>
<name>A0A9W9XCX9_9EURO</name>
<dbReference type="GeneID" id="81623193"/>
<dbReference type="Gene3D" id="3.90.1200.10">
    <property type="match status" value="1"/>
</dbReference>
<dbReference type="EMBL" id="JAPWDQ010000004">
    <property type="protein sequence ID" value="KAJ5488452.1"/>
    <property type="molecule type" value="Genomic_DNA"/>
</dbReference>
<comment type="caution">
    <text evidence="3">The sequence shown here is derived from an EMBL/GenBank/DDBJ whole genome shotgun (WGS) entry which is preliminary data.</text>
</comment>
<dbReference type="InterPro" id="IPR011009">
    <property type="entry name" value="Kinase-like_dom_sf"/>
</dbReference>
<evidence type="ECO:0000313" key="3">
    <source>
        <dbReference type="EMBL" id="KAJ5488452.1"/>
    </source>
</evidence>
<dbReference type="InterPro" id="IPR051678">
    <property type="entry name" value="AGP_Transferase"/>
</dbReference>
<evidence type="ECO:0000259" key="2">
    <source>
        <dbReference type="Pfam" id="PF01636"/>
    </source>
</evidence>
<dbReference type="PANTHER" id="PTHR21310">
    <property type="entry name" value="AMINOGLYCOSIDE PHOSPHOTRANSFERASE-RELATED-RELATED"/>
    <property type="match status" value="1"/>
</dbReference>
<reference evidence="3" key="1">
    <citation type="submission" date="2022-12" db="EMBL/GenBank/DDBJ databases">
        <authorList>
            <person name="Petersen C."/>
        </authorList>
    </citation>
    <scope>NUCLEOTIDE SEQUENCE</scope>
    <source>
        <strain evidence="3">IBT 30728</strain>
    </source>
</reference>
<feature type="region of interest" description="Disordered" evidence="1">
    <location>
        <begin position="61"/>
        <end position="80"/>
    </location>
</feature>
<reference evidence="3" key="2">
    <citation type="journal article" date="2023" name="IMA Fungus">
        <title>Comparative genomic study of the Penicillium genus elucidates a diverse pangenome and 15 lateral gene transfer events.</title>
        <authorList>
            <person name="Petersen C."/>
            <person name="Sorensen T."/>
            <person name="Nielsen M.R."/>
            <person name="Sondergaard T.E."/>
            <person name="Sorensen J.L."/>
            <person name="Fitzpatrick D.A."/>
            <person name="Frisvad J.C."/>
            <person name="Nielsen K.L."/>
        </authorList>
    </citation>
    <scope>NUCLEOTIDE SEQUENCE</scope>
    <source>
        <strain evidence="3">IBT 30728</strain>
    </source>
</reference>
<evidence type="ECO:0000256" key="1">
    <source>
        <dbReference type="SAM" id="MobiDB-lite"/>
    </source>
</evidence>
<keyword evidence="4" id="KW-1185">Reference proteome</keyword>
<organism evidence="3 4">
    <name type="scientific">Penicillium diatomitis</name>
    <dbReference type="NCBI Taxonomy" id="2819901"/>
    <lineage>
        <taxon>Eukaryota</taxon>
        <taxon>Fungi</taxon>
        <taxon>Dikarya</taxon>
        <taxon>Ascomycota</taxon>
        <taxon>Pezizomycotina</taxon>
        <taxon>Eurotiomycetes</taxon>
        <taxon>Eurotiomycetidae</taxon>
        <taxon>Eurotiales</taxon>
        <taxon>Aspergillaceae</taxon>
        <taxon>Penicillium</taxon>
    </lineage>
</organism>
<dbReference type="AlphaFoldDB" id="A0A9W9XCX9"/>
<dbReference type="PANTHER" id="PTHR21310:SF58">
    <property type="entry name" value="AMINOGLYCOSIDE PHOSPHOTRANSFERASE DOMAIN-CONTAINING PROTEIN"/>
    <property type="match status" value="1"/>
</dbReference>
<accession>A0A9W9XCX9</accession>
<dbReference type="Pfam" id="PF01636">
    <property type="entry name" value="APH"/>
    <property type="match status" value="1"/>
</dbReference>
<evidence type="ECO:0000313" key="4">
    <source>
        <dbReference type="Proteomes" id="UP001148312"/>
    </source>
</evidence>
<protein>
    <recommendedName>
        <fullName evidence="2">Aminoglycoside phosphotransferase domain-containing protein</fullName>
    </recommendedName>
</protein>
<dbReference type="CDD" id="cd05120">
    <property type="entry name" value="APH_ChoK_like"/>
    <property type="match status" value="1"/>
</dbReference>
<proteinExistence type="predicted"/>
<dbReference type="SUPFAM" id="SSF56112">
    <property type="entry name" value="Protein kinase-like (PK-like)"/>
    <property type="match status" value="1"/>
</dbReference>
<dbReference type="InterPro" id="IPR002575">
    <property type="entry name" value="Aminoglycoside_PTrfase"/>
</dbReference>
<gene>
    <name evidence="3" type="ORF">N7539_003342</name>
</gene>
<sequence length="390" mass="44502">MSGKRAFELEAQHGRQSKAARFNVHVLKKLQAAITEDPEINLVERLPADYTQRLMEMRKPLESSPKKIKYNQPDSVEGDEDIRRSLCPSDPVEIVFPLSDAVEKLIEPVSQTAEVLPVGLSQRLFEVLENSEILWKAPFARQKGVFKCSAEIVVKAVRNMEHYTEYTALQYLDRHKSNIPAPKPLGLVRMSGITLIFMSYMGSAPLGEVWHTLDSCQKTSLSNQLNTILEDLRTLPFTEGSPLGGVAGEGCRDLRRHVRTSKTPITSLEDFETFLFASSHPGGSVFVEFLRRLSPSLTDHTGPRIVFTHGDIRPDNIMVELDENKKYIVSGILDWEYSGFYPDYYESVRCTNCLSPYEEDDWFLYLPECVSPNTYAQWWLFDRVRETRVV</sequence>